<protein>
    <submittedName>
        <fullName evidence="1">Uncharacterized protein</fullName>
    </submittedName>
</protein>
<keyword evidence="2" id="KW-1185">Reference proteome</keyword>
<dbReference type="Proteomes" id="UP000822688">
    <property type="component" value="Chromosome V"/>
</dbReference>
<sequence length="85" mass="9221">MSPIVGIPPRAWTLSRISIANCTSFSWDQSSGTRSRISCSQVQPQTSAMVYSSDASIPLSFNIVIFSPRLKPSHSPTSLSSSFKI</sequence>
<dbReference type="EMBL" id="CM026426">
    <property type="protein sequence ID" value="KAG0572600.1"/>
    <property type="molecule type" value="Genomic_DNA"/>
</dbReference>
<gene>
    <name evidence="1" type="ORF">KC19_VG109200</name>
</gene>
<accession>A0A8T0HNU8</accession>
<reference evidence="1" key="1">
    <citation type="submission" date="2020-06" db="EMBL/GenBank/DDBJ databases">
        <title>WGS assembly of Ceratodon purpureus strain R40.</title>
        <authorList>
            <person name="Carey S.B."/>
            <person name="Jenkins J."/>
            <person name="Shu S."/>
            <person name="Lovell J.T."/>
            <person name="Sreedasyam A."/>
            <person name="Maumus F."/>
            <person name="Tiley G.P."/>
            <person name="Fernandez-Pozo N."/>
            <person name="Barry K."/>
            <person name="Chen C."/>
            <person name="Wang M."/>
            <person name="Lipzen A."/>
            <person name="Daum C."/>
            <person name="Saski C.A."/>
            <person name="Payton A.C."/>
            <person name="Mcbreen J.C."/>
            <person name="Conrad R.E."/>
            <person name="Kollar L.M."/>
            <person name="Olsson S."/>
            <person name="Huttunen S."/>
            <person name="Landis J.B."/>
            <person name="Wickett N.J."/>
            <person name="Johnson M.G."/>
            <person name="Rensing S.A."/>
            <person name="Grimwood J."/>
            <person name="Schmutz J."/>
            <person name="Mcdaniel S.F."/>
        </authorList>
    </citation>
    <scope>NUCLEOTIDE SEQUENCE</scope>
    <source>
        <strain evidence="1">R40</strain>
    </source>
</reference>
<dbReference type="AlphaFoldDB" id="A0A8T0HNU8"/>
<evidence type="ECO:0000313" key="2">
    <source>
        <dbReference type="Proteomes" id="UP000822688"/>
    </source>
</evidence>
<name>A0A8T0HNU8_CERPU</name>
<evidence type="ECO:0000313" key="1">
    <source>
        <dbReference type="EMBL" id="KAG0572600.1"/>
    </source>
</evidence>
<comment type="caution">
    <text evidence="1">The sequence shown here is derived from an EMBL/GenBank/DDBJ whole genome shotgun (WGS) entry which is preliminary data.</text>
</comment>
<organism evidence="1 2">
    <name type="scientific">Ceratodon purpureus</name>
    <name type="common">Fire moss</name>
    <name type="synonym">Dicranum purpureum</name>
    <dbReference type="NCBI Taxonomy" id="3225"/>
    <lineage>
        <taxon>Eukaryota</taxon>
        <taxon>Viridiplantae</taxon>
        <taxon>Streptophyta</taxon>
        <taxon>Embryophyta</taxon>
        <taxon>Bryophyta</taxon>
        <taxon>Bryophytina</taxon>
        <taxon>Bryopsida</taxon>
        <taxon>Dicranidae</taxon>
        <taxon>Pseudoditrichales</taxon>
        <taxon>Ditrichaceae</taxon>
        <taxon>Ceratodon</taxon>
    </lineage>
</organism>
<proteinExistence type="predicted"/>